<sequence>MGCPKTTEGNALYHGKAVVIGEKVVEDGFISVCVKQSDTSRLRILLLLQEVPGAHYVSSFACSPDCKNVIYVTNSSTGFKYKQWETTNYEKLNEEREISCLERIDPDTQLSEQITNMQSDIIFRNYLILNENRVLDRDAEVVVDKVCRILGVPMVKHRDFLQIGVPLDDLEKFDSDNDCVLVSETGSEIVELLEMQSSYFGVAFTYQHGDDVPRLKLHASETLIRRTLLSIINPNYLLSLQIHEILEMLPFLDQYLLYSVVADAIRVLFEQVNEFNVAVIFDLYENVPQLQPLIAELFGENLHLLTMWKNSTMASVGLIRDVFAYVRAAVADESEERRDMSRHLPYVCQFLETQICLHRSFYIINTRCYPFLMVLTERLLM</sequence>
<evidence type="ECO:0000313" key="3">
    <source>
        <dbReference type="WBParaSite" id="NBR_0000316301-mRNA-1"/>
    </source>
</evidence>
<organism evidence="3">
    <name type="scientific">Nippostrongylus brasiliensis</name>
    <name type="common">Rat hookworm</name>
    <dbReference type="NCBI Taxonomy" id="27835"/>
    <lineage>
        <taxon>Eukaryota</taxon>
        <taxon>Metazoa</taxon>
        <taxon>Ecdysozoa</taxon>
        <taxon>Nematoda</taxon>
        <taxon>Chromadorea</taxon>
        <taxon>Rhabditida</taxon>
        <taxon>Rhabditina</taxon>
        <taxon>Rhabditomorpha</taxon>
        <taxon>Strongyloidea</taxon>
        <taxon>Heligmosomidae</taxon>
        <taxon>Nippostrongylus</taxon>
    </lineage>
</organism>
<gene>
    <name evidence="1" type="ORF">NBR_LOCUS3165</name>
</gene>
<accession>A0A0N4XKW1</accession>
<dbReference type="WBParaSite" id="NBR_0000316301-mRNA-1">
    <property type="protein sequence ID" value="NBR_0000316301-mRNA-1"/>
    <property type="gene ID" value="NBR_0000316301"/>
</dbReference>
<reference evidence="3" key="1">
    <citation type="submission" date="2017-02" db="UniProtKB">
        <authorList>
            <consortium name="WormBaseParasite"/>
        </authorList>
    </citation>
    <scope>IDENTIFICATION</scope>
</reference>
<dbReference type="AlphaFoldDB" id="A0A0N4XKW1"/>
<keyword evidence="2" id="KW-1185">Reference proteome</keyword>
<protein>
    <submittedName>
        <fullName evidence="1 3">Uncharacterized protein</fullName>
    </submittedName>
</protein>
<dbReference type="EMBL" id="UYSL01004422">
    <property type="protein sequence ID" value="VDL66754.1"/>
    <property type="molecule type" value="Genomic_DNA"/>
</dbReference>
<name>A0A0N4XKW1_NIPBR</name>
<dbReference type="Proteomes" id="UP000271162">
    <property type="component" value="Unassembled WGS sequence"/>
</dbReference>
<evidence type="ECO:0000313" key="2">
    <source>
        <dbReference type="Proteomes" id="UP000271162"/>
    </source>
</evidence>
<evidence type="ECO:0000313" key="1">
    <source>
        <dbReference type="EMBL" id="VDL66754.1"/>
    </source>
</evidence>
<reference evidence="1 2" key="2">
    <citation type="submission" date="2018-11" db="EMBL/GenBank/DDBJ databases">
        <authorList>
            <consortium name="Pathogen Informatics"/>
        </authorList>
    </citation>
    <scope>NUCLEOTIDE SEQUENCE [LARGE SCALE GENOMIC DNA]</scope>
</reference>
<proteinExistence type="predicted"/>